<dbReference type="AlphaFoldDB" id="A0AAD6X8W2"/>
<sequence>LPVERVFSHVSVQWRSCVLGLGALWASPSIDARVKPQHQRALLQWYLAHSAGCPLDVRLGLSQETWNTGEGPQLLADVLMQEPRLRSLSIRADFPGADGALRVALRQIRAPLLEHLSFILLEQHDSDPDDIITRTDFRPTVFKHGVPRLSVLRLQHLENALFPPLNSVTTLHLEEYHCPPMSTTRLKALLHRLPALVNLSLYGDMVAHESWPELYLPGLRSLRSASNAQIGRLLSALNAPALDSLVLKDVRAHELD</sequence>
<protein>
    <submittedName>
        <fullName evidence="1">Uncharacterized protein</fullName>
    </submittedName>
</protein>
<proteinExistence type="predicted"/>
<evidence type="ECO:0000313" key="2">
    <source>
        <dbReference type="Proteomes" id="UP001218188"/>
    </source>
</evidence>
<dbReference type="Proteomes" id="UP001218188">
    <property type="component" value="Unassembled WGS sequence"/>
</dbReference>
<feature type="non-terminal residue" evidence="1">
    <location>
        <position position="256"/>
    </location>
</feature>
<evidence type="ECO:0000313" key="1">
    <source>
        <dbReference type="EMBL" id="KAJ7039216.1"/>
    </source>
</evidence>
<keyword evidence="2" id="KW-1185">Reference proteome</keyword>
<dbReference type="InterPro" id="IPR032675">
    <property type="entry name" value="LRR_dom_sf"/>
</dbReference>
<comment type="caution">
    <text evidence="1">The sequence shown here is derived from an EMBL/GenBank/DDBJ whole genome shotgun (WGS) entry which is preliminary data.</text>
</comment>
<dbReference type="Gene3D" id="3.80.10.10">
    <property type="entry name" value="Ribonuclease Inhibitor"/>
    <property type="match status" value="1"/>
</dbReference>
<dbReference type="EMBL" id="JARJCM010000028">
    <property type="protein sequence ID" value="KAJ7039216.1"/>
    <property type="molecule type" value="Genomic_DNA"/>
</dbReference>
<reference evidence="1" key="1">
    <citation type="submission" date="2023-03" db="EMBL/GenBank/DDBJ databases">
        <title>Massive genome expansion in bonnet fungi (Mycena s.s.) driven by repeated elements and novel gene families across ecological guilds.</title>
        <authorList>
            <consortium name="Lawrence Berkeley National Laboratory"/>
            <person name="Harder C.B."/>
            <person name="Miyauchi S."/>
            <person name="Viragh M."/>
            <person name="Kuo A."/>
            <person name="Thoen E."/>
            <person name="Andreopoulos B."/>
            <person name="Lu D."/>
            <person name="Skrede I."/>
            <person name="Drula E."/>
            <person name="Henrissat B."/>
            <person name="Morin E."/>
            <person name="Kohler A."/>
            <person name="Barry K."/>
            <person name="LaButti K."/>
            <person name="Morin E."/>
            <person name="Salamov A."/>
            <person name="Lipzen A."/>
            <person name="Mereny Z."/>
            <person name="Hegedus B."/>
            <person name="Baldrian P."/>
            <person name="Stursova M."/>
            <person name="Weitz H."/>
            <person name="Taylor A."/>
            <person name="Grigoriev I.V."/>
            <person name="Nagy L.G."/>
            <person name="Martin F."/>
            <person name="Kauserud H."/>
        </authorList>
    </citation>
    <scope>NUCLEOTIDE SEQUENCE</scope>
    <source>
        <strain evidence="1">CBHHK200</strain>
    </source>
</reference>
<organism evidence="1 2">
    <name type="scientific">Mycena alexandri</name>
    <dbReference type="NCBI Taxonomy" id="1745969"/>
    <lineage>
        <taxon>Eukaryota</taxon>
        <taxon>Fungi</taxon>
        <taxon>Dikarya</taxon>
        <taxon>Basidiomycota</taxon>
        <taxon>Agaricomycotina</taxon>
        <taxon>Agaricomycetes</taxon>
        <taxon>Agaricomycetidae</taxon>
        <taxon>Agaricales</taxon>
        <taxon>Marasmiineae</taxon>
        <taxon>Mycenaceae</taxon>
        <taxon>Mycena</taxon>
    </lineage>
</organism>
<gene>
    <name evidence="1" type="ORF">C8F04DRAFT_927273</name>
</gene>
<accession>A0AAD6X8W2</accession>
<dbReference type="SUPFAM" id="SSF52047">
    <property type="entry name" value="RNI-like"/>
    <property type="match status" value="1"/>
</dbReference>
<name>A0AAD6X8W2_9AGAR</name>
<feature type="non-terminal residue" evidence="1">
    <location>
        <position position="1"/>
    </location>
</feature>